<feature type="signal peptide" evidence="1">
    <location>
        <begin position="1"/>
        <end position="15"/>
    </location>
</feature>
<protein>
    <submittedName>
        <fullName evidence="2">Putative secreted protein</fullName>
    </submittedName>
</protein>
<sequence>MCWSSFIAFFCLARCLHVLQTPVRLSTQCSKWASAIETWLAALSFSGGFRSYMHAYCFNGVCVQDGNVLKHGEAEQVLVWSWILGCQMKVRPCQRSGQ</sequence>
<accession>A0A6G5A0J2</accession>
<dbReference type="AlphaFoldDB" id="A0A6G5A0J2"/>
<evidence type="ECO:0000313" key="2">
    <source>
        <dbReference type="EMBL" id="NIE44484.1"/>
    </source>
</evidence>
<keyword evidence="1" id="KW-0732">Signal</keyword>
<name>A0A6G5A0J2_RHIMP</name>
<organism evidence="2">
    <name type="scientific">Rhipicephalus microplus</name>
    <name type="common">Cattle tick</name>
    <name type="synonym">Boophilus microplus</name>
    <dbReference type="NCBI Taxonomy" id="6941"/>
    <lineage>
        <taxon>Eukaryota</taxon>
        <taxon>Metazoa</taxon>
        <taxon>Ecdysozoa</taxon>
        <taxon>Arthropoda</taxon>
        <taxon>Chelicerata</taxon>
        <taxon>Arachnida</taxon>
        <taxon>Acari</taxon>
        <taxon>Parasitiformes</taxon>
        <taxon>Ixodida</taxon>
        <taxon>Ixodoidea</taxon>
        <taxon>Ixodidae</taxon>
        <taxon>Rhipicephalinae</taxon>
        <taxon>Rhipicephalus</taxon>
        <taxon>Boophilus</taxon>
    </lineage>
</organism>
<feature type="chain" id="PRO_5026287872" evidence="1">
    <location>
        <begin position="16"/>
        <end position="98"/>
    </location>
</feature>
<dbReference type="EMBL" id="GIKN01002211">
    <property type="protein sequence ID" value="NIE44484.1"/>
    <property type="molecule type" value="Transcribed_RNA"/>
</dbReference>
<reference evidence="2" key="1">
    <citation type="submission" date="2020-03" db="EMBL/GenBank/DDBJ databases">
        <title>A transcriptome and proteome of the tick Rhipicephalus microplus shaped by the genetic composition of its hosts and developmental stage.</title>
        <authorList>
            <person name="Garcia G.R."/>
            <person name="Ribeiro J.M.C."/>
            <person name="Maruyama S.R."/>
            <person name="Gardinasse L.G."/>
            <person name="Nelson K."/>
            <person name="Ferreira B.R."/>
            <person name="Andrade T.G."/>
            <person name="Santos I.K.F.M."/>
        </authorList>
    </citation>
    <scope>NUCLEOTIDE SEQUENCE</scope>
    <source>
        <strain evidence="2">NSGR</strain>
        <tissue evidence="2">Salivary glands</tissue>
    </source>
</reference>
<evidence type="ECO:0000256" key="1">
    <source>
        <dbReference type="SAM" id="SignalP"/>
    </source>
</evidence>
<proteinExistence type="predicted"/>